<comment type="caution">
    <text evidence="1">The sequence shown here is derived from an EMBL/GenBank/DDBJ whole genome shotgun (WGS) entry which is preliminary data.</text>
</comment>
<accession>A0ABU4G8K6</accession>
<name>A0ABU4G8K6_9BACL</name>
<proteinExistence type="predicted"/>
<evidence type="ECO:0000313" key="1">
    <source>
        <dbReference type="EMBL" id="MDW0113299.1"/>
    </source>
</evidence>
<keyword evidence="2" id="KW-1185">Reference proteome</keyword>
<dbReference type="Proteomes" id="UP001282284">
    <property type="component" value="Unassembled WGS sequence"/>
</dbReference>
<evidence type="ECO:0008006" key="3">
    <source>
        <dbReference type="Google" id="ProtNLM"/>
    </source>
</evidence>
<protein>
    <recommendedName>
        <fullName evidence="3">Permuted papain-like amidase enzyme, YaeF/YiiX, C92 family</fullName>
    </recommendedName>
</protein>
<dbReference type="RefSeq" id="WP_317943566.1">
    <property type="nucleotide sequence ID" value="NZ_JAUBDI010000007.1"/>
</dbReference>
<organism evidence="1 2">
    <name type="scientific">Sporosarcina saromensis</name>
    <dbReference type="NCBI Taxonomy" id="359365"/>
    <lineage>
        <taxon>Bacteria</taxon>
        <taxon>Bacillati</taxon>
        <taxon>Bacillota</taxon>
        <taxon>Bacilli</taxon>
        <taxon>Bacillales</taxon>
        <taxon>Caryophanaceae</taxon>
        <taxon>Sporosarcina</taxon>
    </lineage>
</organism>
<sequence>MGKTIYIVLTDTGTLLSKAIGMYTQRDLNHASIAFDEQLTEIYSFGRKQQYNPFLGGFVRENVAEGIFQDAACAIYRCEVSAEAYMRIRQKIVQFERNQNDYKYNFIGLFGVALNKEIRRKRAFFCSQFVATVMQESEAHRMMTNPCLTMPHHLAFLPHMQLVYEGDLHGYLQTVRGQQMQRPIRMGLLKSLAFRLLA</sequence>
<dbReference type="EMBL" id="JAUBDI010000007">
    <property type="protein sequence ID" value="MDW0113299.1"/>
    <property type="molecule type" value="Genomic_DNA"/>
</dbReference>
<dbReference type="Gene3D" id="3.90.1720.10">
    <property type="entry name" value="endopeptidase domain like (from Nostoc punctiforme)"/>
    <property type="match status" value="1"/>
</dbReference>
<reference evidence="1 2" key="1">
    <citation type="submission" date="2023-06" db="EMBL/GenBank/DDBJ databases">
        <title>Sporosarcina sp. nov., isolated from Korean traditional fermented seafood 'Jeotgal'.</title>
        <authorList>
            <person name="Yang A.I."/>
            <person name="Shin N.-R."/>
        </authorList>
    </citation>
    <scope>NUCLEOTIDE SEQUENCE [LARGE SCALE GENOMIC DNA]</scope>
    <source>
        <strain evidence="1 2">KCTC13119</strain>
    </source>
</reference>
<evidence type="ECO:0000313" key="2">
    <source>
        <dbReference type="Proteomes" id="UP001282284"/>
    </source>
</evidence>
<gene>
    <name evidence="1" type="ORF">QT711_08865</name>
</gene>
<dbReference type="InterPro" id="IPR038765">
    <property type="entry name" value="Papain-like_cys_pep_sf"/>
</dbReference>
<dbReference type="SUPFAM" id="SSF54001">
    <property type="entry name" value="Cysteine proteinases"/>
    <property type="match status" value="1"/>
</dbReference>